<name>A0A6A5ERW1_PERFL</name>
<reference evidence="3 4" key="1">
    <citation type="submission" date="2019-06" db="EMBL/GenBank/DDBJ databases">
        <title>A chromosome-scale genome assembly of the European perch, Perca fluviatilis.</title>
        <authorList>
            <person name="Roques C."/>
            <person name="Zahm M."/>
            <person name="Cabau C."/>
            <person name="Klopp C."/>
            <person name="Bouchez O."/>
            <person name="Donnadieu C."/>
            <person name="Kuhl H."/>
            <person name="Gislard M."/>
            <person name="Guendouz S."/>
            <person name="Journot L."/>
            <person name="Haffray P."/>
            <person name="Bestin A."/>
            <person name="Morvezen R."/>
            <person name="Feron R."/>
            <person name="Wen M."/>
            <person name="Jouanno E."/>
            <person name="Herpin A."/>
            <person name="Schartl M."/>
            <person name="Postlethwait J."/>
            <person name="Schaerlinger B."/>
            <person name="Chardard D."/>
            <person name="Lecocq T."/>
            <person name="Poncet C."/>
            <person name="Jaffrelo L."/>
            <person name="Lampietro C."/>
            <person name="Guiguen Y."/>
        </authorList>
    </citation>
    <scope>NUCLEOTIDE SEQUENCE [LARGE SCALE GENOMIC DNA]</scope>
    <source>
        <tissue evidence="3">Blood</tissue>
    </source>
</reference>
<proteinExistence type="predicted"/>
<feature type="compositionally biased region" description="Low complexity" evidence="2">
    <location>
        <begin position="73"/>
        <end position="86"/>
    </location>
</feature>
<gene>
    <name evidence="3" type="ORF">PFLUV_G00154690</name>
</gene>
<dbReference type="EMBL" id="VHII01000013">
    <property type="protein sequence ID" value="KAF1381505.1"/>
    <property type="molecule type" value="Genomic_DNA"/>
</dbReference>
<sequence length="328" mass="37220">MSQIEELKAFVSERLHSAASEILGAIEKTITNYEEQAIRLKEDNDRHRSLLDIIIKANSPQTEAVCTTKKRTPAAAGPAASDPSPARKARETHYNSSDLQYAFTSHTDFLKFAGNDDCPYCLKRIQATETHLMRRHYLSAVHFNQDGTEKFVVPCTCKDLIQGRSHWHCPYCTKIIYRKVSFEVHISKQHGYPILQQSHSAEIDQPSISAFEEEVPLSPGPWCHQEFSSLDQEVQQASLLLQVKEEEEEEEKEEREMRKQVSHPEGQNVCGQAQKVIFKILAKSTVREGARDILLLILQINLWKCTIVVLVKFSSQLGNLSTPHLALV</sequence>
<protein>
    <recommendedName>
        <fullName evidence="5">C2H2-type domain-containing protein</fullName>
    </recommendedName>
</protein>
<feature type="coiled-coil region" evidence="1">
    <location>
        <begin position="23"/>
        <end position="50"/>
    </location>
</feature>
<keyword evidence="1" id="KW-0175">Coiled coil</keyword>
<evidence type="ECO:0008006" key="5">
    <source>
        <dbReference type="Google" id="ProtNLM"/>
    </source>
</evidence>
<evidence type="ECO:0000313" key="3">
    <source>
        <dbReference type="EMBL" id="KAF1381505.1"/>
    </source>
</evidence>
<evidence type="ECO:0000256" key="2">
    <source>
        <dbReference type="SAM" id="MobiDB-lite"/>
    </source>
</evidence>
<keyword evidence="4" id="KW-1185">Reference proteome</keyword>
<feature type="region of interest" description="Disordered" evidence="2">
    <location>
        <begin position="67"/>
        <end position="91"/>
    </location>
</feature>
<dbReference type="AlphaFoldDB" id="A0A6A5ERW1"/>
<evidence type="ECO:0000256" key="1">
    <source>
        <dbReference type="SAM" id="Coils"/>
    </source>
</evidence>
<comment type="caution">
    <text evidence="3">The sequence shown here is derived from an EMBL/GenBank/DDBJ whole genome shotgun (WGS) entry which is preliminary data.</text>
</comment>
<evidence type="ECO:0000313" key="4">
    <source>
        <dbReference type="Proteomes" id="UP000465112"/>
    </source>
</evidence>
<accession>A0A6A5ERW1</accession>
<organism evidence="3 4">
    <name type="scientific">Perca fluviatilis</name>
    <name type="common">European perch</name>
    <dbReference type="NCBI Taxonomy" id="8168"/>
    <lineage>
        <taxon>Eukaryota</taxon>
        <taxon>Metazoa</taxon>
        <taxon>Chordata</taxon>
        <taxon>Craniata</taxon>
        <taxon>Vertebrata</taxon>
        <taxon>Euteleostomi</taxon>
        <taxon>Actinopterygii</taxon>
        <taxon>Neopterygii</taxon>
        <taxon>Teleostei</taxon>
        <taxon>Neoteleostei</taxon>
        <taxon>Acanthomorphata</taxon>
        <taxon>Eupercaria</taxon>
        <taxon>Perciformes</taxon>
        <taxon>Percoidei</taxon>
        <taxon>Percidae</taxon>
        <taxon>Percinae</taxon>
        <taxon>Perca</taxon>
    </lineage>
</organism>
<feature type="region of interest" description="Disordered" evidence="2">
    <location>
        <begin position="245"/>
        <end position="264"/>
    </location>
</feature>
<dbReference type="Proteomes" id="UP000465112">
    <property type="component" value="Chromosome 13"/>
</dbReference>